<reference evidence="7" key="1">
    <citation type="submission" date="2014-09" db="EMBL/GenBank/DDBJ databases">
        <authorList>
            <person name="Magalhaes I.L.F."/>
            <person name="Oliveira U."/>
            <person name="Santos F.R."/>
            <person name="Vidigal T.H.D.A."/>
            <person name="Brescovit A.D."/>
            <person name="Santos A.J."/>
        </authorList>
    </citation>
    <scope>NUCLEOTIDE SEQUENCE</scope>
    <source>
        <tissue evidence="7">Shoot tissue taken approximately 20 cm above the soil surface</tissue>
    </source>
</reference>
<feature type="compositionally biased region" description="Basic residues" evidence="4">
    <location>
        <begin position="153"/>
        <end position="164"/>
    </location>
</feature>
<proteinExistence type="predicted"/>
<evidence type="ECO:0000256" key="3">
    <source>
        <dbReference type="ARBA" id="ARBA00023172"/>
    </source>
</evidence>
<evidence type="ECO:0000259" key="6">
    <source>
        <dbReference type="Pfam" id="PF10551"/>
    </source>
</evidence>
<organism evidence="7">
    <name type="scientific">Arundo donax</name>
    <name type="common">Giant reed</name>
    <name type="synonym">Donax arundinaceus</name>
    <dbReference type="NCBI Taxonomy" id="35708"/>
    <lineage>
        <taxon>Eukaryota</taxon>
        <taxon>Viridiplantae</taxon>
        <taxon>Streptophyta</taxon>
        <taxon>Embryophyta</taxon>
        <taxon>Tracheophyta</taxon>
        <taxon>Spermatophyta</taxon>
        <taxon>Magnoliopsida</taxon>
        <taxon>Liliopsida</taxon>
        <taxon>Poales</taxon>
        <taxon>Poaceae</taxon>
        <taxon>PACMAD clade</taxon>
        <taxon>Arundinoideae</taxon>
        <taxon>Arundineae</taxon>
        <taxon>Arundo</taxon>
    </lineage>
</organism>
<evidence type="ECO:0000313" key="7">
    <source>
        <dbReference type="EMBL" id="JAE12067.1"/>
    </source>
</evidence>
<dbReference type="Pfam" id="PF03108">
    <property type="entry name" value="DBD_Tnp_Mut"/>
    <property type="match status" value="1"/>
</dbReference>
<dbReference type="InterPro" id="IPR018289">
    <property type="entry name" value="MULE_transposase_dom"/>
</dbReference>
<feature type="region of interest" description="Disordered" evidence="4">
    <location>
        <begin position="134"/>
        <end position="186"/>
    </location>
</feature>
<dbReference type="PANTHER" id="PTHR31973:SF195">
    <property type="entry name" value="MUDR FAMILY TRANSPOSASE"/>
    <property type="match status" value="1"/>
</dbReference>
<evidence type="ECO:0000259" key="5">
    <source>
        <dbReference type="Pfam" id="PF03108"/>
    </source>
</evidence>
<dbReference type="PANTHER" id="PTHR31973">
    <property type="entry name" value="POLYPROTEIN, PUTATIVE-RELATED"/>
    <property type="match status" value="1"/>
</dbReference>
<accession>A0A0A9FIC4</accession>
<dbReference type="AlphaFoldDB" id="A0A0A9FIC4"/>
<dbReference type="Pfam" id="PF10551">
    <property type="entry name" value="MULE"/>
    <property type="match status" value="1"/>
</dbReference>
<dbReference type="EMBL" id="GBRH01185829">
    <property type="protein sequence ID" value="JAE12067.1"/>
    <property type="molecule type" value="Transcribed_RNA"/>
</dbReference>
<dbReference type="GO" id="GO:0006313">
    <property type="term" value="P:DNA transposition"/>
    <property type="evidence" value="ECO:0007669"/>
    <property type="project" value="InterPro"/>
</dbReference>
<reference evidence="7" key="2">
    <citation type="journal article" date="2015" name="Data Brief">
        <title>Shoot transcriptome of the giant reed, Arundo donax.</title>
        <authorList>
            <person name="Barrero R.A."/>
            <person name="Guerrero F.D."/>
            <person name="Moolhuijzen P."/>
            <person name="Goolsby J.A."/>
            <person name="Tidwell J."/>
            <person name="Bellgard S.E."/>
            <person name="Bellgard M.I."/>
        </authorList>
    </citation>
    <scope>NUCLEOTIDE SEQUENCE</scope>
    <source>
        <tissue evidence="7">Shoot tissue taken approximately 20 cm above the soil surface</tissue>
    </source>
</reference>
<name>A0A0A9FIC4_ARUDO</name>
<protein>
    <recommendedName>
        <fullName evidence="8">MULE transposase domain-containing protein</fullName>
    </recommendedName>
</protein>
<evidence type="ECO:0000256" key="1">
    <source>
        <dbReference type="ARBA" id="ARBA00022578"/>
    </source>
</evidence>
<evidence type="ECO:0000256" key="4">
    <source>
        <dbReference type="SAM" id="MobiDB-lite"/>
    </source>
</evidence>
<feature type="domain" description="Transposase MuDR plant" evidence="5">
    <location>
        <begin position="245"/>
        <end position="298"/>
    </location>
</feature>
<dbReference type="InterPro" id="IPR001207">
    <property type="entry name" value="Transposase_mutator"/>
</dbReference>
<evidence type="ECO:0008006" key="8">
    <source>
        <dbReference type="Google" id="ProtNLM"/>
    </source>
</evidence>
<dbReference type="InterPro" id="IPR004332">
    <property type="entry name" value="Transposase_MuDR"/>
</dbReference>
<dbReference type="GO" id="GO:0004803">
    <property type="term" value="F:transposase activity"/>
    <property type="evidence" value="ECO:0007669"/>
    <property type="project" value="InterPro"/>
</dbReference>
<evidence type="ECO:0000256" key="2">
    <source>
        <dbReference type="ARBA" id="ARBA00023125"/>
    </source>
</evidence>
<dbReference type="GO" id="GO:0003677">
    <property type="term" value="F:DNA binding"/>
    <property type="evidence" value="ECO:0007669"/>
    <property type="project" value="UniProtKB-KW"/>
</dbReference>
<feature type="domain" description="MULE transposase" evidence="6">
    <location>
        <begin position="437"/>
        <end position="530"/>
    </location>
</feature>
<keyword evidence="3" id="KW-0233">DNA recombination</keyword>
<keyword evidence="1" id="KW-0815">Transposition</keyword>
<keyword evidence="2" id="KW-0238">DNA-binding</keyword>
<dbReference type="PROSITE" id="PS01007">
    <property type="entry name" value="TRANSPOSASE_MUTATOR"/>
    <property type="match status" value="1"/>
</dbReference>
<sequence>MGVQRHFVDVNPWLQTVGSDSFDLLQLVNFVGKEFVWGSKQYITFWHELEGVSMEIKTDQQLLDWFVLNRDKGEVFIDAQINKFSGLLQCSPTKRRCHPTVRDKTTTNEPHTNETAIVETATDGGVTNERAIVERATDEGDTNEGSIDERAKSTKKSKKPKRSRAHDDEEAVGVDEEGKYSDTESLAALSDSSYDIDLAASSDSECSDPEYDPDVDVEIVDEDEDGDIAVFAYDVDDPCIDKDVVFPDVKQCKSAVTHHSILNDYTFQTIKKDTTRFRAQCKKANKDCKWRFFASTSKKYIGCKLNGPAHTCSSVNKCGDTMATNNWIAERVVDWLRDKPTIGPKELQFELQKKFQMELPYHRVFKGKEKALDMVFGKWDDSYALLPTYRVELLRTMLGSIVEIDTEEHRGEVCFRRFFIALKPCVDGFLQGCRPYIAMDSTHLTGRSRGQLVAAVAIDRHNWLFPVAYGVIETESRESWTWFIENLKKAICTPTSLVISTDAGKGIEGAVDNVYPGVEHRECMSHLWKNMKKKHYGPLFAQNMWLAAKSYTVDKFNYHMGKIEEKCPDAINYLDENHPYLWSRSKFSEHCKVDYINNNLSESFNKWVMKTKDLQIVNMHDKIRHMIIFKFDLRGRIARKMEGKIIPSISKALKAQSKSIKGHKVLRVGMTQLKYLFLPVQDCFGGMPST</sequence>